<comment type="caution">
    <text evidence="4">The sequence shown here is derived from an EMBL/GenBank/DDBJ whole genome shotgun (WGS) entry which is preliminary data.</text>
</comment>
<feature type="binding site" evidence="2">
    <location>
        <position position="76"/>
    </location>
    <ligand>
        <name>substrate</name>
    </ligand>
</feature>
<dbReference type="InterPro" id="IPR013078">
    <property type="entry name" value="His_Pase_superF_clade-1"/>
</dbReference>
<evidence type="ECO:0000256" key="3">
    <source>
        <dbReference type="SAM" id="MobiDB-lite"/>
    </source>
</evidence>
<dbReference type="InterPro" id="IPR050275">
    <property type="entry name" value="PGM_Phosphatase"/>
</dbReference>
<proteinExistence type="predicted"/>
<gene>
    <name evidence="4" type="ORF">GMA10_06350</name>
</gene>
<name>A0A7K1LIF7_9MICC</name>
<protein>
    <submittedName>
        <fullName evidence="4">Histidine phosphatase family protein</fullName>
    </submittedName>
</protein>
<feature type="binding site" evidence="2">
    <location>
        <begin position="101"/>
        <end position="104"/>
    </location>
    <ligand>
        <name>substrate</name>
    </ligand>
</feature>
<dbReference type="AlphaFoldDB" id="A0A7K1LIF7"/>
<feature type="active site" description="Tele-phosphohistidine intermediate" evidence="1">
    <location>
        <position position="25"/>
    </location>
</feature>
<feature type="active site" description="Proton donor/acceptor" evidence="1">
    <location>
        <position position="101"/>
    </location>
</feature>
<keyword evidence="5" id="KW-1185">Reference proteome</keyword>
<dbReference type="SUPFAM" id="SSF53254">
    <property type="entry name" value="Phosphoglycerate mutase-like"/>
    <property type="match status" value="1"/>
</dbReference>
<dbReference type="InterPro" id="IPR001345">
    <property type="entry name" value="PG/BPGM_mutase_AS"/>
</dbReference>
<sequence length="202" mass="22464">MRRQRVTQEQAEKSVMTGRLVVVRHGQTDWNKAGRMQGSSDIPLNDRGREQAHEAGRALAEQNEFWNYLGASPLSRAQETARIIGEHVGLSEIETVPGVIERAYGDAEGQTLTFEDSRHPQDLFAGVEPEGDVYRRGVATLKDLVLEHPGENLLVVSHGTLIRRVLLATTPGDWTEHVPNATPIEVDIEGLFAWDPEQLVLD</sequence>
<dbReference type="Pfam" id="PF00300">
    <property type="entry name" value="His_Phos_1"/>
    <property type="match status" value="1"/>
</dbReference>
<organism evidence="4 5">
    <name type="scientific">Rothia koreensis</name>
    <dbReference type="NCBI Taxonomy" id="592378"/>
    <lineage>
        <taxon>Bacteria</taxon>
        <taxon>Bacillati</taxon>
        <taxon>Actinomycetota</taxon>
        <taxon>Actinomycetes</taxon>
        <taxon>Micrococcales</taxon>
        <taxon>Micrococcaceae</taxon>
        <taxon>Rothia</taxon>
    </lineage>
</organism>
<evidence type="ECO:0000256" key="2">
    <source>
        <dbReference type="PIRSR" id="PIRSR613078-2"/>
    </source>
</evidence>
<evidence type="ECO:0000313" key="5">
    <source>
        <dbReference type="Proteomes" id="UP000462152"/>
    </source>
</evidence>
<evidence type="ECO:0000313" key="4">
    <source>
        <dbReference type="EMBL" id="MUN54833.1"/>
    </source>
</evidence>
<feature type="region of interest" description="Disordered" evidence="3">
    <location>
        <begin position="31"/>
        <end position="52"/>
    </location>
</feature>
<dbReference type="InterPro" id="IPR029033">
    <property type="entry name" value="His_PPase_superfam"/>
</dbReference>
<dbReference type="PROSITE" id="PS00175">
    <property type="entry name" value="PG_MUTASE"/>
    <property type="match status" value="1"/>
</dbReference>
<feature type="binding site" evidence="2">
    <location>
        <begin position="24"/>
        <end position="31"/>
    </location>
    <ligand>
        <name>substrate</name>
    </ligand>
</feature>
<dbReference type="Proteomes" id="UP000462152">
    <property type="component" value="Unassembled WGS sequence"/>
</dbReference>
<dbReference type="GO" id="GO:0016791">
    <property type="term" value="F:phosphatase activity"/>
    <property type="evidence" value="ECO:0007669"/>
    <property type="project" value="TreeGrafter"/>
</dbReference>
<dbReference type="PANTHER" id="PTHR48100">
    <property type="entry name" value="BROAD-SPECIFICITY PHOSPHATASE YOR283W-RELATED"/>
    <property type="match status" value="1"/>
</dbReference>
<dbReference type="EMBL" id="WOGT01000003">
    <property type="protein sequence ID" value="MUN54833.1"/>
    <property type="molecule type" value="Genomic_DNA"/>
</dbReference>
<evidence type="ECO:0000256" key="1">
    <source>
        <dbReference type="PIRSR" id="PIRSR613078-1"/>
    </source>
</evidence>
<dbReference type="Gene3D" id="3.40.50.1240">
    <property type="entry name" value="Phosphoglycerate mutase-like"/>
    <property type="match status" value="1"/>
</dbReference>
<dbReference type="GO" id="GO:0005829">
    <property type="term" value="C:cytosol"/>
    <property type="evidence" value="ECO:0007669"/>
    <property type="project" value="TreeGrafter"/>
</dbReference>
<accession>A0A7K1LIF7</accession>
<reference evidence="4 5" key="1">
    <citation type="submission" date="2019-12" db="EMBL/GenBank/DDBJ databases">
        <authorList>
            <person name="Li J."/>
            <person name="Shi Y."/>
            <person name="Xu G."/>
            <person name="Xiao D."/>
            <person name="Ran X."/>
        </authorList>
    </citation>
    <scope>NUCLEOTIDE SEQUENCE [LARGE SCALE GENOMIC DNA]</scope>
    <source>
        <strain evidence="4 5">JCM 15915</strain>
    </source>
</reference>
<dbReference type="PANTHER" id="PTHR48100:SF44">
    <property type="entry name" value="PHOSPHATASE C1620.13-RELATED"/>
    <property type="match status" value="1"/>
</dbReference>
<dbReference type="CDD" id="cd07067">
    <property type="entry name" value="HP_PGM_like"/>
    <property type="match status" value="1"/>
</dbReference>
<dbReference type="SMART" id="SM00855">
    <property type="entry name" value="PGAM"/>
    <property type="match status" value="1"/>
</dbReference>